<dbReference type="InterPro" id="IPR015946">
    <property type="entry name" value="KH_dom-like_a/b"/>
</dbReference>
<comment type="subcellular location">
    <subcellularLocation>
        <location evidence="2">Cytoplasm</location>
    </subcellularLocation>
</comment>
<dbReference type="GO" id="GO:0005829">
    <property type="term" value="C:cytosol"/>
    <property type="evidence" value="ECO:0007669"/>
    <property type="project" value="TreeGrafter"/>
</dbReference>
<dbReference type="HAMAP" id="MF_00003">
    <property type="entry name" value="RbfA"/>
    <property type="match status" value="1"/>
</dbReference>
<evidence type="ECO:0000256" key="2">
    <source>
        <dbReference type="HAMAP-Rule" id="MF_00003"/>
    </source>
</evidence>
<dbReference type="GO" id="GO:0043024">
    <property type="term" value="F:ribosomal small subunit binding"/>
    <property type="evidence" value="ECO:0007669"/>
    <property type="project" value="TreeGrafter"/>
</dbReference>
<protein>
    <recommendedName>
        <fullName evidence="2">Ribosome-binding factor A</fullName>
    </recommendedName>
</protein>
<comment type="function">
    <text evidence="2">One of several proteins that assist in the late maturation steps of the functional core of the 30S ribosomal subunit. Associates with free 30S ribosomal subunits (but not with 30S subunits that are part of 70S ribosomes or polysomes). Required for efficient processing of 16S rRNA. May interact with the 5'-terminal helix region of 16S rRNA.</text>
</comment>
<dbReference type="Gene3D" id="3.30.300.20">
    <property type="match status" value="1"/>
</dbReference>
<dbReference type="InterPro" id="IPR023799">
    <property type="entry name" value="RbfA_dom_sf"/>
</dbReference>
<dbReference type="GO" id="GO:0030490">
    <property type="term" value="P:maturation of SSU-rRNA"/>
    <property type="evidence" value="ECO:0007669"/>
    <property type="project" value="UniProtKB-UniRule"/>
</dbReference>
<comment type="subunit">
    <text evidence="2">Monomer. Binds 30S ribosomal subunits, but not 50S ribosomal subunits or 70S ribosomes.</text>
</comment>
<dbReference type="PANTHER" id="PTHR33515">
    <property type="entry name" value="RIBOSOME-BINDING FACTOR A, CHLOROPLASTIC-RELATED"/>
    <property type="match status" value="1"/>
</dbReference>
<reference evidence="3" key="1">
    <citation type="submission" date="2014-01" db="EMBL/GenBank/DDBJ databases">
        <authorList>
            <person name="Brown-Elliot B."/>
            <person name="Wallace R."/>
            <person name="Lenaerts A."/>
            <person name="Ordway D."/>
            <person name="DeGroote M.A."/>
            <person name="Parker T."/>
            <person name="Sizemore C."/>
            <person name="Tallon L.J."/>
            <person name="Sadzewicz L.K."/>
            <person name="Sengamalay N."/>
            <person name="Fraser C.M."/>
            <person name="Hine E."/>
            <person name="Shefchek K.A."/>
            <person name="Das S.P."/>
            <person name="Tettelin H."/>
        </authorList>
    </citation>
    <scope>NUCLEOTIDE SEQUENCE [LARGE SCALE GENOMIC DNA]</scope>
    <source>
        <strain evidence="3">4042</strain>
    </source>
</reference>
<evidence type="ECO:0000313" key="3">
    <source>
        <dbReference type="EMBL" id="EUA54773.1"/>
    </source>
</evidence>
<evidence type="ECO:0000256" key="1">
    <source>
        <dbReference type="ARBA" id="ARBA00022517"/>
    </source>
</evidence>
<organism evidence="3">
    <name type="scientific">Mycobacterium xenopi 4042</name>
    <dbReference type="NCBI Taxonomy" id="1299334"/>
    <lineage>
        <taxon>Bacteria</taxon>
        <taxon>Bacillati</taxon>
        <taxon>Actinomycetota</taxon>
        <taxon>Actinomycetes</taxon>
        <taxon>Mycobacteriales</taxon>
        <taxon>Mycobacteriaceae</taxon>
        <taxon>Mycobacterium</taxon>
    </lineage>
</organism>
<dbReference type="EMBL" id="JAOB01000032">
    <property type="protein sequence ID" value="EUA54773.1"/>
    <property type="molecule type" value="Genomic_DNA"/>
</dbReference>
<dbReference type="NCBIfam" id="TIGR00082">
    <property type="entry name" value="rbfA"/>
    <property type="match status" value="1"/>
</dbReference>
<dbReference type="Pfam" id="PF02033">
    <property type="entry name" value="RBFA"/>
    <property type="match status" value="1"/>
</dbReference>
<dbReference type="SUPFAM" id="SSF89919">
    <property type="entry name" value="Ribosome-binding factor A, RbfA"/>
    <property type="match status" value="1"/>
</dbReference>
<dbReference type="InterPro" id="IPR020053">
    <property type="entry name" value="Ribosome-bd_factorA_CS"/>
</dbReference>
<name>X8CH86_MYCXE</name>
<dbReference type="InterPro" id="IPR000238">
    <property type="entry name" value="RbfA"/>
</dbReference>
<gene>
    <name evidence="2 3" type="primary">rbfA</name>
    <name evidence="3" type="ORF">I553_1270</name>
</gene>
<keyword evidence="2" id="KW-0963">Cytoplasm</keyword>
<comment type="similarity">
    <text evidence="2">Belongs to the RbfA family.</text>
</comment>
<accession>X8CH86</accession>
<dbReference type="AlphaFoldDB" id="X8CH86"/>
<proteinExistence type="inferred from homology"/>
<dbReference type="PATRIC" id="fig|1299334.3.peg.3085"/>
<sequence length="144" mass="15372">MADPARARRLAKRIVTIVASAIEHEIKDPRLAGVTIVDAKVTGDLHDATVYYTVMGRTLDEPPDYAGAAAALERAKGVLRTKVGAGTGVRFTPTLTFIRDTASDTAQRMEELLAGPAPPTPIWRVCDRAPSRPGARPVPDEPGC</sequence>
<dbReference type="PANTHER" id="PTHR33515:SF1">
    <property type="entry name" value="RIBOSOME-BINDING FACTOR A, CHLOROPLASTIC-RELATED"/>
    <property type="match status" value="1"/>
</dbReference>
<comment type="caution">
    <text evidence="3">The sequence shown here is derived from an EMBL/GenBank/DDBJ whole genome shotgun (WGS) entry which is preliminary data.</text>
</comment>
<dbReference type="PROSITE" id="PS01319">
    <property type="entry name" value="RBFA"/>
    <property type="match status" value="1"/>
</dbReference>
<keyword evidence="1 2" id="KW-0690">Ribosome biogenesis</keyword>